<evidence type="ECO:0000313" key="3">
    <source>
        <dbReference type="EMBL" id="MCF0062644.1"/>
    </source>
</evidence>
<dbReference type="SUPFAM" id="SSF51004">
    <property type="entry name" value="C-terminal (heme d1) domain of cytochrome cd1-nitrite reductase"/>
    <property type="match status" value="1"/>
</dbReference>
<dbReference type="NCBIfam" id="NF038117">
    <property type="entry name" value="choice_anch_I"/>
    <property type="match status" value="1"/>
</dbReference>
<evidence type="ECO:0000259" key="2">
    <source>
        <dbReference type="Pfam" id="PF22494"/>
    </source>
</evidence>
<organism evidence="3 4">
    <name type="scientific">Dyadobacter chenwenxiniae</name>
    <dbReference type="NCBI Taxonomy" id="2906456"/>
    <lineage>
        <taxon>Bacteria</taxon>
        <taxon>Pseudomonadati</taxon>
        <taxon>Bacteroidota</taxon>
        <taxon>Cytophagia</taxon>
        <taxon>Cytophagales</taxon>
        <taxon>Spirosomataceae</taxon>
        <taxon>Dyadobacter</taxon>
    </lineage>
</organism>
<protein>
    <submittedName>
        <fullName evidence="3">Choice-of-anchor I family protein</fullName>
    </submittedName>
</protein>
<feature type="domain" description="Choice-of-anchor I" evidence="2">
    <location>
        <begin position="42"/>
        <end position="496"/>
    </location>
</feature>
<dbReference type="Proteomes" id="UP001139000">
    <property type="component" value="Unassembled WGS sequence"/>
</dbReference>
<dbReference type="PANTHER" id="PTHR46928">
    <property type="entry name" value="MESENCHYME-SPECIFIC CELL SURFACE GLYCOPROTEIN"/>
    <property type="match status" value="1"/>
</dbReference>
<name>A0A9X1PLW4_9BACT</name>
<evidence type="ECO:0000313" key="4">
    <source>
        <dbReference type="Proteomes" id="UP001139000"/>
    </source>
</evidence>
<feature type="signal peptide" evidence="1">
    <location>
        <begin position="1"/>
        <end position="20"/>
    </location>
</feature>
<keyword evidence="1" id="KW-0732">Signal</keyword>
<comment type="caution">
    <text evidence="3">The sequence shown here is derived from an EMBL/GenBank/DDBJ whole genome shotgun (WGS) entry which is preliminary data.</text>
</comment>
<keyword evidence="4" id="KW-1185">Reference proteome</keyword>
<dbReference type="InterPro" id="IPR011048">
    <property type="entry name" value="Haem_d1_sf"/>
</dbReference>
<sequence length="496" mass="52528">MKNKNLLALTLLAAAFNSCTDHFPENPETPVVFKEVASIDLGETAASEISAYDPATARLFTVNNESAAKVDVLDLSAFPAITKLQSIDISKLGGVANSVAVSQGKLAIALEASNKQANGNLIVMNTATLTTIKQIAVGALPDMVTFSPDGKYIVTANEGEPNADYTADPEGSVSIIDVTDNYNVKTLTFGAFAGSYNQLALGGFRVYGPGASFAQDIEPEYVAISSDSKKAFVTLQENNGIAELDLTTGTILKLHPLGSKDISKMANAMDASDKDNKIALAAWPVKSFYLPDAIAPFSSNGSDYLITANEGDAREYAAFDEQKRVSTLSLDATVFPDAVTLKKPENLGRLRVTSTRGDIDNDGDFDVLYGFGGRGFSIFNASTGQLVFDSASSLEEEVIKAGIYDDDRSDDKGVEPEGVTIGMIGNKPVGFIALERVDAVAIYDLSNPSAPKFLQILKTGDAPEGVLYVAPDKSPNGKGLLVTSNEGDGTVKFYQI</sequence>
<feature type="chain" id="PRO_5040792117" evidence="1">
    <location>
        <begin position="21"/>
        <end position="496"/>
    </location>
</feature>
<dbReference type="Gene3D" id="2.130.10.10">
    <property type="entry name" value="YVTN repeat-like/Quinoprotein amine dehydrogenase"/>
    <property type="match status" value="1"/>
</dbReference>
<dbReference type="InterPro" id="IPR015943">
    <property type="entry name" value="WD40/YVTN_repeat-like_dom_sf"/>
</dbReference>
<dbReference type="PANTHER" id="PTHR46928:SF1">
    <property type="entry name" value="MESENCHYME-SPECIFIC CELL SURFACE GLYCOPROTEIN"/>
    <property type="match status" value="1"/>
</dbReference>
<evidence type="ECO:0000256" key="1">
    <source>
        <dbReference type="SAM" id="SignalP"/>
    </source>
</evidence>
<dbReference type="Pfam" id="PF22494">
    <property type="entry name" value="choice_anch_I"/>
    <property type="match status" value="1"/>
</dbReference>
<dbReference type="InterPro" id="IPR055188">
    <property type="entry name" value="Choice_anch_I"/>
</dbReference>
<accession>A0A9X1PLW4</accession>
<proteinExistence type="predicted"/>
<dbReference type="InterPro" id="IPR052956">
    <property type="entry name" value="Mesenchyme-surface_protein"/>
</dbReference>
<reference evidence="3" key="1">
    <citation type="submission" date="2021-12" db="EMBL/GenBank/DDBJ databases">
        <title>Novel species in genus Dyadobacter.</title>
        <authorList>
            <person name="Ma C."/>
        </authorList>
    </citation>
    <scope>NUCLEOTIDE SEQUENCE</scope>
    <source>
        <strain evidence="3">LJ419</strain>
    </source>
</reference>
<dbReference type="EMBL" id="JAJTTC010000002">
    <property type="protein sequence ID" value="MCF0062644.1"/>
    <property type="molecule type" value="Genomic_DNA"/>
</dbReference>
<gene>
    <name evidence="3" type="ORF">LXM26_14145</name>
</gene>
<dbReference type="AlphaFoldDB" id="A0A9X1PLW4"/>
<dbReference type="RefSeq" id="WP_234655737.1">
    <property type="nucleotide sequence ID" value="NZ_CP094997.1"/>
</dbReference>